<proteinExistence type="predicted"/>
<dbReference type="InterPro" id="IPR001245">
    <property type="entry name" value="Ser-Thr/Tyr_kinase_cat_dom"/>
</dbReference>
<keyword evidence="4" id="KW-1185">Reference proteome</keyword>
<reference evidence="3 4" key="1">
    <citation type="submission" date="2024-04" db="EMBL/GenBank/DDBJ databases">
        <title>Tritrichomonas musculus Genome.</title>
        <authorList>
            <person name="Alves-Ferreira E."/>
            <person name="Grigg M."/>
            <person name="Lorenzi H."/>
            <person name="Galac M."/>
        </authorList>
    </citation>
    <scope>NUCLEOTIDE SEQUENCE [LARGE SCALE GENOMIC DNA]</scope>
    <source>
        <strain evidence="3 4">EAF2021</strain>
    </source>
</reference>
<dbReference type="Gene3D" id="1.10.510.10">
    <property type="entry name" value="Transferase(Phosphotransferase) domain 1"/>
    <property type="match status" value="2"/>
</dbReference>
<dbReference type="InterPro" id="IPR011009">
    <property type="entry name" value="Kinase-like_dom_sf"/>
</dbReference>
<organism evidence="3 4">
    <name type="scientific">Tritrichomonas musculus</name>
    <dbReference type="NCBI Taxonomy" id="1915356"/>
    <lineage>
        <taxon>Eukaryota</taxon>
        <taxon>Metamonada</taxon>
        <taxon>Parabasalia</taxon>
        <taxon>Tritrichomonadida</taxon>
        <taxon>Tritrichomonadidae</taxon>
        <taxon>Tritrichomonas</taxon>
    </lineage>
</organism>
<keyword evidence="1" id="KW-1133">Transmembrane helix</keyword>
<keyword evidence="1" id="KW-0472">Membrane</keyword>
<dbReference type="EMBL" id="JAPFFF010000029">
    <property type="protein sequence ID" value="KAK8846370.1"/>
    <property type="molecule type" value="Genomic_DNA"/>
</dbReference>
<evidence type="ECO:0000313" key="3">
    <source>
        <dbReference type="EMBL" id="KAK8846370.1"/>
    </source>
</evidence>
<dbReference type="Pfam" id="PF07714">
    <property type="entry name" value="PK_Tyr_Ser-Thr"/>
    <property type="match status" value="1"/>
</dbReference>
<feature type="transmembrane region" description="Helical" evidence="1">
    <location>
        <begin position="109"/>
        <end position="126"/>
    </location>
</feature>
<dbReference type="SUPFAM" id="SSF56112">
    <property type="entry name" value="Protein kinase-like (PK-like)"/>
    <property type="match status" value="2"/>
</dbReference>
<keyword evidence="1" id="KW-0812">Transmembrane</keyword>
<comment type="caution">
    <text evidence="3">The sequence shown here is derived from an EMBL/GenBank/DDBJ whole genome shotgun (WGS) entry which is preliminary data.</text>
</comment>
<dbReference type="InterPro" id="IPR051681">
    <property type="entry name" value="Ser/Thr_Kinases-Pseudokinases"/>
</dbReference>
<protein>
    <recommendedName>
        <fullName evidence="2">Serine-threonine/tyrosine-protein kinase catalytic domain-containing protein</fullName>
    </recommendedName>
</protein>
<evidence type="ECO:0000313" key="4">
    <source>
        <dbReference type="Proteomes" id="UP001470230"/>
    </source>
</evidence>
<feature type="domain" description="Serine-threonine/tyrosine-protein kinase catalytic" evidence="2">
    <location>
        <begin position="472"/>
        <end position="635"/>
    </location>
</feature>
<gene>
    <name evidence="3" type="ORF">M9Y10_020384</name>
</gene>
<accession>A0ABR2HG29</accession>
<dbReference type="Proteomes" id="UP001470230">
    <property type="component" value="Unassembled WGS sequence"/>
</dbReference>
<name>A0ABR2HG29_9EUKA</name>
<sequence length="874" mass="103293">MTRLEIKTINFNDFTCSFKVYFDGNNNNLLYYPELNPAEDNSQYEKFIKLVQGMNQCQKQFFLEYHNSSEYPKNDYFDFCPGNDIYSFLFENRGDKSSFYKKYNSKEKLILMRWIFSVLCAIQILIKNNIEIIRLMNRFFFIDSNMEARVFYSLWDKKLSTSTTSPLYYIPREDIELSYEKTLETSNINQKTAYSSAVLIISLLNKMPPNEYYLNQPVKDTNKLLKDNQFYLKLIPECSLKPLIEKCLNMEPKNRPSVIDIIKELIKKEFCLDGVNYDDYLKWIQSKFNTQEIDVDKLFKIIEEELNKEIPSEASNECINKGVKISDFPDFIRLASDTSFKENVVRNCESLLEDMKNYLDNLKIQYDSRKTQENKYKLMEHYLNYSRSENFSQGITNLFVIDKMNNNSSFLIKIINGSIRFIPPKSLEFCSNYFASFNDNPLFVHVDEKPVQINFYPFLNVFNLLFGEMKNFNIEYERKIKWIKDISKALKVLFDEYVIDSFNSQDVLIDINLDAHLLPSKMKKKETNTENFFYFNNETNYDLWYCAPETIEECPQKSTSEEKIIFAFGVFIHELISNEKPGKLLSNLTAKGKRKLLLKKRMYEINNDKKLTQIINTCINYDPKSRKTFNEISEMIEQIDIKVKKIIKEEITKNIDENDKMNPNLNFDIKYLQLAADRGSIIPDKIFDYLYSKLSVDEKISYSYSNDTFSKYELVLFFYNHHNDDILINVNSSRKSIKTKIDSNCNKEENDFYCEVYYPTFQKESDNLVKQHHNKPIEKFWHYAGLGKKSARQFTLRSGKNLDPFANDEIKIIVKNKYDFPYGGNVKMKFVGNVIEGYLGLGLFPKKMEIVRKDIRQNKKVEYDDSGIMILKNA</sequence>
<dbReference type="PANTHER" id="PTHR44329">
    <property type="entry name" value="SERINE/THREONINE-PROTEIN KINASE TNNI3K-RELATED"/>
    <property type="match status" value="1"/>
</dbReference>
<evidence type="ECO:0000256" key="1">
    <source>
        <dbReference type="SAM" id="Phobius"/>
    </source>
</evidence>
<evidence type="ECO:0000259" key="2">
    <source>
        <dbReference type="Pfam" id="PF07714"/>
    </source>
</evidence>